<reference evidence="1 2" key="1">
    <citation type="submission" date="2022-10" db="EMBL/GenBank/DDBJ databases">
        <title>The complete genomes of actinobacterial strains from the NBC collection.</title>
        <authorList>
            <person name="Joergensen T.S."/>
            <person name="Alvarez Arevalo M."/>
            <person name="Sterndorff E.B."/>
            <person name="Faurdal D."/>
            <person name="Vuksanovic O."/>
            <person name="Mourched A.-S."/>
            <person name="Charusanti P."/>
            <person name="Shaw S."/>
            <person name="Blin K."/>
            <person name="Weber T."/>
        </authorList>
    </citation>
    <scope>NUCLEOTIDE SEQUENCE [LARGE SCALE GENOMIC DNA]</scope>
    <source>
        <strain evidence="1 2">NBC_00319</strain>
    </source>
</reference>
<dbReference type="PANTHER" id="PTHR38479">
    <property type="entry name" value="LMO0824 PROTEIN"/>
    <property type="match status" value="1"/>
</dbReference>
<dbReference type="InterPro" id="IPR009351">
    <property type="entry name" value="AlkZ-like"/>
</dbReference>
<name>A0AAU4JX67_9NOCA</name>
<organism evidence="1 2">
    <name type="scientific">Williamsia herbipolensis</name>
    <dbReference type="NCBI Taxonomy" id="1603258"/>
    <lineage>
        <taxon>Bacteria</taxon>
        <taxon>Bacillati</taxon>
        <taxon>Actinomycetota</taxon>
        <taxon>Actinomycetes</taxon>
        <taxon>Mycobacteriales</taxon>
        <taxon>Nocardiaceae</taxon>
        <taxon>Williamsia</taxon>
    </lineage>
</organism>
<dbReference type="EMBL" id="CP108021">
    <property type="protein sequence ID" value="WUM18407.1"/>
    <property type="molecule type" value="Genomic_DNA"/>
</dbReference>
<gene>
    <name evidence="1" type="ORF">OG579_11645</name>
</gene>
<sequence length="361" mass="39706">MTSSERISLEQWNRTVLTRQHLLERVDDDAVEVLDRCVGLQSQDPRAAFFGLFSRVVDFDPAELDGLMLDREVVRMALLRSTVFCIDAADARWIRPLAQPTLDAELRTNHLRNVVAADPAAVTRHARDLLTGREMSTKALGAALAERFPGESASTLCTIARCTLPLVQVPPRGLFAGSGATTYRLFDEWVGPGEPAVTADEAIKDLIRLYLRGFGPSTVAGVQSWSGLTRLREPIEAMERDWELNRLTGPDGEELFDLDGLDIASAAEPAPARLLAPFDNVVVAQADRRRVIDEDVYKAMATPNGRLPGFAMVDGRVVGSWRVDAAGAVSVEYLRDVPASRRRALDAEVDAVSEFVRRPND</sequence>
<dbReference type="RefSeq" id="WP_328856059.1">
    <property type="nucleotide sequence ID" value="NZ_CP108021.1"/>
</dbReference>
<dbReference type="PANTHER" id="PTHR38479:SF2">
    <property type="entry name" value="WINGED HELIX DNA-BINDING DOMAIN-CONTAINING PROTEIN"/>
    <property type="match status" value="1"/>
</dbReference>
<dbReference type="Proteomes" id="UP001432128">
    <property type="component" value="Chromosome"/>
</dbReference>
<evidence type="ECO:0000313" key="2">
    <source>
        <dbReference type="Proteomes" id="UP001432128"/>
    </source>
</evidence>
<evidence type="ECO:0000313" key="1">
    <source>
        <dbReference type="EMBL" id="WUM18407.1"/>
    </source>
</evidence>
<accession>A0AAU4JX67</accession>
<dbReference type="KEGG" id="whr:OG579_11645"/>
<dbReference type="AlphaFoldDB" id="A0AAU4JX67"/>
<dbReference type="GO" id="GO:0003677">
    <property type="term" value="F:DNA binding"/>
    <property type="evidence" value="ECO:0007669"/>
    <property type="project" value="UniProtKB-KW"/>
</dbReference>
<keyword evidence="2" id="KW-1185">Reference proteome</keyword>
<protein>
    <submittedName>
        <fullName evidence="1">Winged helix DNA-binding domain-containing protein</fullName>
    </submittedName>
</protein>
<dbReference type="Pfam" id="PF06224">
    <property type="entry name" value="AlkZ-like"/>
    <property type="match status" value="1"/>
</dbReference>
<keyword evidence="1" id="KW-0238">DNA-binding</keyword>
<proteinExistence type="predicted"/>